<feature type="compositionally biased region" description="Basic and acidic residues" evidence="2">
    <location>
        <begin position="210"/>
        <end position="226"/>
    </location>
</feature>
<dbReference type="RefSeq" id="WP_036651093.1">
    <property type="nucleotide sequence ID" value="NZ_BAVZ01000012.1"/>
</dbReference>
<protein>
    <recommendedName>
        <fullName evidence="5">Zinc-ribbon domain-containing protein</fullName>
    </recommendedName>
</protein>
<evidence type="ECO:0000313" key="3">
    <source>
        <dbReference type="EMBL" id="GAF09521.1"/>
    </source>
</evidence>
<dbReference type="OrthoDB" id="2066200at2"/>
<dbReference type="EMBL" id="BAVZ01000012">
    <property type="protein sequence ID" value="GAF09521.1"/>
    <property type="molecule type" value="Genomic_DNA"/>
</dbReference>
<evidence type="ECO:0000256" key="1">
    <source>
        <dbReference type="SAM" id="Coils"/>
    </source>
</evidence>
<evidence type="ECO:0008006" key="5">
    <source>
        <dbReference type="Google" id="ProtNLM"/>
    </source>
</evidence>
<name>W7YXW8_9BACL</name>
<organism evidence="3 4">
    <name type="scientific">Paenibacillus pini JCM 16418</name>
    <dbReference type="NCBI Taxonomy" id="1236976"/>
    <lineage>
        <taxon>Bacteria</taxon>
        <taxon>Bacillati</taxon>
        <taxon>Bacillota</taxon>
        <taxon>Bacilli</taxon>
        <taxon>Bacillales</taxon>
        <taxon>Paenibacillaceae</taxon>
        <taxon>Paenibacillus</taxon>
    </lineage>
</organism>
<dbReference type="STRING" id="1236976.JCM16418_3664"/>
<evidence type="ECO:0000256" key="2">
    <source>
        <dbReference type="SAM" id="MobiDB-lite"/>
    </source>
</evidence>
<feature type="region of interest" description="Disordered" evidence="2">
    <location>
        <begin position="172"/>
        <end position="226"/>
    </location>
</feature>
<keyword evidence="1" id="KW-0175">Coiled coil</keyword>
<feature type="coiled-coil region" evidence="1">
    <location>
        <begin position="58"/>
        <end position="92"/>
    </location>
</feature>
<comment type="caution">
    <text evidence="3">The sequence shown here is derived from an EMBL/GenBank/DDBJ whole genome shotgun (WGS) entry which is preliminary data.</text>
</comment>
<dbReference type="eggNOG" id="ENOG5032ZIS">
    <property type="taxonomic scope" value="Bacteria"/>
</dbReference>
<gene>
    <name evidence="3" type="ORF">JCM16418_3664</name>
</gene>
<proteinExistence type="predicted"/>
<dbReference type="AlphaFoldDB" id="W7YXW8"/>
<evidence type="ECO:0000313" key="4">
    <source>
        <dbReference type="Proteomes" id="UP000019364"/>
    </source>
</evidence>
<dbReference type="Proteomes" id="UP000019364">
    <property type="component" value="Unassembled WGS sequence"/>
</dbReference>
<accession>W7YXW8</accession>
<reference evidence="3 4" key="1">
    <citation type="journal article" date="2014" name="Genome Announc.">
        <title>Draft Genome Sequence of Paenibacillus pini JCM 16418T, Isolated from the Rhizosphere of Pine Tree.</title>
        <authorList>
            <person name="Yuki M."/>
            <person name="Oshima K."/>
            <person name="Suda W."/>
            <person name="Oshida Y."/>
            <person name="Kitamura K."/>
            <person name="Iida Y."/>
            <person name="Hattori M."/>
            <person name="Ohkuma M."/>
        </authorList>
    </citation>
    <scope>NUCLEOTIDE SEQUENCE [LARGE SCALE GENOMIC DNA]</scope>
    <source>
        <strain evidence="3 4">JCM 16418</strain>
    </source>
</reference>
<feature type="compositionally biased region" description="Acidic residues" evidence="2">
    <location>
        <begin position="190"/>
        <end position="204"/>
    </location>
</feature>
<keyword evidence="4" id="KW-1185">Reference proteome</keyword>
<sequence>MNIIQRIKDGANRATEKAQGAVEVNKLNGQIAEIEKEMSFHFTGMGRIFYEGYASGDMSVAETEMMNHAKECDKLQEEIDELRGRIGELKNERICTCGQVVNLDANFCPACGRKLVPGEAIKKRSETVKPAGPEKRYQDEINIEQAYPEQAYAEKAYAEQAYAEKPYAEKPYTGSSSYHDEPQASTPVEEAYEYVEEESWDEPSEANPLDSERERRQADEFERERERQLELDRRIRYWKENNQSGDETESEEGIRDTVKCQICRADLPKGSKWCPRCGAEQI</sequence>